<dbReference type="InterPro" id="IPR045749">
    <property type="entry name" value="DUF6090"/>
</dbReference>
<keyword evidence="3" id="KW-1185">Reference proteome</keyword>
<sequence>MESKTSKYFKYAIGEIILVVIGILIALSINTWNENRINNGKLKTYITDIIKDLKKDTLNINIAIKQAEKRSRITKSFLALKDYNTLSRDSLEKSLETFYSKVVFSKSTFAKIENSGITDFGDYEDLIEIYKTYYTIAIPDIISFEGTHNRAVDIEDNYWRYEQKVYEFIYDDALSSYQNKEESKRNLILLLKSPTARNILKIDYRRNRNTIKRLYNFNNNVIKLIDKSQKELND</sequence>
<keyword evidence="1" id="KW-0472">Membrane</keyword>
<protein>
    <submittedName>
        <fullName evidence="2">DUF6090 family protein</fullName>
    </submittedName>
</protein>
<feature type="transmembrane region" description="Helical" evidence="1">
    <location>
        <begin position="12"/>
        <end position="32"/>
    </location>
</feature>
<reference evidence="3" key="1">
    <citation type="journal article" date="2019" name="Int. J. Syst. Evol. Microbiol.">
        <title>The Global Catalogue of Microorganisms (GCM) 10K type strain sequencing project: providing services to taxonomists for standard genome sequencing and annotation.</title>
        <authorList>
            <consortium name="The Broad Institute Genomics Platform"/>
            <consortium name="The Broad Institute Genome Sequencing Center for Infectious Disease"/>
            <person name="Wu L."/>
            <person name="Ma J."/>
        </authorList>
    </citation>
    <scope>NUCLEOTIDE SEQUENCE [LARGE SCALE GENOMIC DNA]</scope>
    <source>
        <strain evidence="3">KCTC 32514</strain>
    </source>
</reference>
<accession>A0ABW5ZZK7</accession>
<name>A0ABW5ZZK7_9FLAO</name>
<keyword evidence="1" id="KW-0812">Transmembrane</keyword>
<gene>
    <name evidence="2" type="ORF">ACFS29_19950</name>
</gene>
<dbReference type="Proteomes" id="UP001597548">
    <property type="component" value="Unassembled WGS sequence"/>
</dbReference>
<dbReference type="EMBL" id="JBHUOS010000016">
    <property type="protein sequence ID" value="MFD2917937.1"/>
    <property type="molecule type" value="Genomic_DNA"/>
</dbReference>
<keyword evidence="1" id="KW-1133">Transmembrane helix</keyword>
<comment type="caution">
    <text evidence="2">The sequence shown here is derived from an EMBL/GenBank/DDBJ whole genome shotgun (WGS) entry which is preliminary data.</text>
</comment>
<organism evidence="2 3">
    <name type="scientific">Psychroserpens luteus</name>
    <dbReference type="NCBI Taxonomy" id="1434066"/>
    <lineage>
        <taxon>Bacteria</taxon>
        <taxon>Pseudomonadati</taxon>
        <taxon>Bacteroidota</taxon>
        <taxon>Flavobacteriia</taxon>
        <taxon>Flavobacteriales</taxon>
        <taxon>Flavobacteriaceae</taxon>
        <taxon>Psychroserpens</taxon>
    </lineage>
</organism>
<evidence type="ECO:0000313" key="3">
    <source>
        <dbReference type="Proteomes" id="UP001597548"/>
    </source>
</evidence>
<proteinExistence type="predicted"/>
<dbReference type="RefSeq" id="WP_194507398.1">
    <property type="nucleotide sequence ID" value="NZ_JADILU010000002.1"/>
</dbReference>
<evidence type="ECO:0000256" key="1">
    <source>
        <dbReference type="SAM" id="Phobius"/>
    </source>
</evidence>
<evidence type="ECO:0000313" key="2">
    <source>
        <dbReference type="EMBL" id="MFD2917937.1"/>
    </source>
</evidence>
<dbReference type="Pfam" id="PF19578">
    <property type="entry name" value="DUF6090"/>
    <property type="match status" value="1"/>
</dbReference>